<evidence type="ECO:0000313" key="3">
    <source>
        <dbReference type="Proteomes" id="UP001358586"/>
    </source>
</evidence>
<dbReference type="EMBL" id="JARKNE010000006">
    <property type="protein sequence ID" value="KAK5824075.1"/>
    <property type="molecule type" value="Genomic_DNA"/>
</dbReference>
<comment type="caution">
    <text evidence="2">The sequence shown here is derived from an EMBL/GenBank/DDBJ whole genome shotgun (WGS) entry which is preliminary data.</text>
</comment>
<organism evidence="2 3">
    <name type="scientific">Gossypium arboreum</name>
    <name type="common">Tree cotton</name>
    <name type="synonym">Gossypium nanking</name>
    <dbReference type="NCBI Taxonomy" id="29729"/>
    <lineage>
        <taxon>Eukaryota</taxon>
        <taxon>Viridiplantae</taxon>
        <taxon>Streptophyta</taxon>
        <taxon>Embryophyta</taxon>
        <taxon>Tracheophyta</taxon>
        <taxon>Spermatophyta</taxon>
        <taxon>Magnoliopsida</taxon>
        <taxon>eudicotyledons</taxon>
        <taxon>Gunneridae</taxon>
        <taxon>Pentapetalae</taxon>
        <taxon>rosids</taxon>
        <taxon>malvids</taxon>
        <taxon>Malvales</taxon>
        <taxon>Malvaceae</taxon>
        <taxon>Malvoideae</taxon>
        <taxon>Gossypium</taxon>
    </lineage>
</organism>
<evidence type="ECO:0000313" key="2">
    <source>
        <dbReference type="EMBL" id="KAK5824075.1"/>
    </source>
</evidence>
<proteinExistence type="predicted"/>
<name>A0ABR0PI27_GOSAR</name>
<feature type="region of interest" description="Disordered" evidence="1">
    <location>
        <begin position="1"/>
        <end position="42"/>
    </location>
</feature>
<reference evidence="2 3" key="1">
    <citation type="submission" date="2023-03" db="EMBL/GenBank/DDBJ databases">
        <title>WGS of Gossypium arboreum.</title>
        <authorList>
            <person name="Yu D."/>
        </authorList>
    </citation>
    <scope>NUCLEOTIDE SEQUENCE [LARGE SCALE GENOMIC DNA]</scope>
    <source>
        <tissue evidence="2">Leaf</tissue>
    </source>
</reference>
<sequence>MISKAPNMANPRKAHQDKPWARPKARPQMEGPLRPGSHLQDHLTKVQCTSERYLNTKLMMKRHMAPSYYTIGYKWKDSLPFTERPVILHYIAIEKHLLPLFFKTSFLALSYT</sequence>
<evidence type="ECO:0000256" key="1">
    <source>
        <dbReference type="SAM" id="MobiDB-lite"/>
    </source>
</evidence>
<keyword evidence="3" id="KW-1185">Reference proteome</keyword>
<dbReference type="Proteomes" id="UP001358586">
    <property type="component" value="Chromosome 6"/>
</dbReference>
<protein>
    <submittedName>
        <fullName evidence="2">Uncharacterized protein</fullName>
    </submittedName>
</protein>
<accession>A0ABR0PI27</accession>
<gene>
    <name evidence="2" type="ORF">PVK06_018838</name>
</gene>